<evidence type="ECO:0000256" key="4">
    <source>
        <dbReference type="ARBA" id="ARBA00022597"/>
    </source>
</evidence>
<dbReference type="InterPro" id="IPR050429">
    <property type="entry name" value="PTS_Glucose_EIICBA"/>
</dbReference>
<dbReference type="PANTHER" id="PTHR30009:SF24">
    <property type="entry name" value="PTS SYSTEM, IIBC COMPONENT"/>
    <property type="match status" value="1"/>
</dbReference>
<dbReference type="GO" id="GO:0008982">
    <property type="term" value="F:protein-N(PI)-phosphohistidine-sugar phosphotransferase activity"/>
    <property type="evidence" value="ECO:0007669"/>
    <property type="project" value="InterPro"/>
</dbReference>
<name>A0A212KGL3_9FIRM</name>
<dbReference type="InterPro" id="IPR013013">
    <property type="entry name" value="PTS_EIIC_1"/>
</dbReference>
<dbReference type="Gene3D" id="3.30.1360.60">
    <property type="entry name" value="Glucose permease domain IIB"/>
    <property type="match status" value="1"/>
</dbReference>
<feature type="domain" description="PTS EIIB type-1" evidence="13">
    <location>
        <begin position="443"/>
        <end position="521"/>
    </location>
</feature>
<dbReference type="SUPFAM" id="SSF55604">
    <property type="entry name" value="Glucose permease domain IIB"/>
    <property type="match status" value="1"/>
</dbReference>
<feature type="transmembrane region" description="Helical" evidence="12">
    <location>
        <begin position="227"/>
        <end position="254"/>
    </location>
</feature>
<keyword evidence="5" id="KW-0808">Transferase</keyword>
<proteinExistence type="predicted"/>
<dbReference type="Pfam" id="PF02378">
    <property type="entry name" value="PTS_EIIC"/>
    <property type="match status" value="1"/>
</dbReference>
<keyword evidence="8" id="KW-0418">Kinase</keyword>
<evidence type="ECO:0000259" key="13">
    <source>
        <dbReference type="PROSITE" id="PS51098"/>
    </source>
</evidence>
<evidence type="ECO:0000256" key="8">
    <source>
        <dbReference type="ARBA" id="ARBA00022777"/>
    </source>
</evidence>
<comment type="subcellular location">
    <subcellularLocation>
        <location evidence="1">Cell membrane</location>
        <topology evidence="1">Multi-pass membrane protein</topology>
    </subcellularLocation>
</comment>
<feature type="active site" description="Phosphocysteine intermediate; for EIIB activity" evidence="11">
    <location>
        <position position="465"/>
    </location>
</feature>
<evidence type="ECO:0000259" key="14">
    <source>
        <dbReference type="PROSITE" id="PS51103"/>
    </source>
</evidence>
<evidence type="ECO:0000256" key="1">
    <source>
        <dbReference type="ARBA" id="ARBA00004651"/>
    </source>
</evidence>
<sequence length="521" mass="56203">MKERLSGSMKKFSQAIIQPVMFMAVTGILLAVGVLLQMNGMPAQISGIGAFIKELVMNASINQLSVIFCVGITTALAKRKKVDAAILSISIFLIFLYANNAWLTSHGMLVEAASLSGTGQAVVLGVQVVDMGVFLGIILGCLTGYIFNKFSETQFPDVIRVYGGSRLAYLIAFLVTGAFAIAMCYVWPVVNAGISASAGFIEGSGNFGLFIYGFLNRFLIPTGMHHLVYMPFLFTPVAGTAEIAGQTVSGAYGILMAELGAAGAITEMHTSVKYMMFGFSKVFGTVGITLAFIKSAPKEKKKQVMGMLIPLVLVAVLTGITEPLEFSFLFVSPILWLVHSVLDGLFQVLIVMLGGRLPFAGGIIDALPALVALPANLTKWYITLGIGIAAIPIWYFVFTFLIKKLNLKTPGREDEAETVAVAEAEPGPDAQKAADGTPVQDELGDINDIIDGLGGRENIVTVNNCFTRLRVEVKDYRLIKEDRINKFKNSGIVKKENNVQIIIGMRVQTVREDICELLGLE</sequence>
<dbReference type="InterPro" id="IPR036878">
    <property type="entry name" value="Glu_permease_IIB"/>
</dbReference>
<keyword evidence="6" id="KW-0598">Phosphotransferase system</keyword>
<feature type="transmembrane region" description="Helical" evidence="12">
    <location>
        <begin position="84"/>
        <end position="102"/>
    </location>
</feature>
<protein>
    <submittedName>
        <fullName evidence="15">PTS system, (Possibly glucose-specific) IIBC component</fullName>
    </submittedName>
</protein>
<evidence type="ECO:0000313" key="15">
    <source>
        <dbReference type="EMBL" id="SBW10781.1"/>
    </source>
</evidence>
<dbReference type="InterPro" id="IPR018113">
    <property type="entry name" value="PTrfase_EIIB_Cys"/>
</dbReference>
<keyword evidence="3" id="KW-1003">Cell membrane</keyword>
<evidence type="ECO:0000256" key="5">
    <source>
        <dbReference type="ARBA" id="ARBA00022679"/>
    </source>
</evidence>
<feature type="transmembrane region" description="Helical" evidence="12">
    <location>
        <begin position="167"/>
        <end position="188"/>
    </location>
</feature>
<dbReference type="AlphaFoldDB" id="A0A212KGL3"/>
<feature type="transmembrane region" description="Helical" evidence="12">
    <location>
        <begin position="56"/>
        <end position="77"/>
    </location>
</feature>
<dbReference type="GO" id="GO:0090563">
    <property type="term" value="F:protein-phosphocysteine-sugar phosphotransferase activity"/>
    <property type="evidence" value="ECO:0007669"/>
    <property type="project" value="TreeGrafter"/>
</dbReference>
<keyword evidence="7 12" id="KW-0812">Transmembrane</keyword>
<keyword evidence="2" id="KW-0813">Transport</keyword>
<evidence type="ECO:0000256" key="3">
    <source>
        <dbReference type="ARBA" id="ARBA00022475"/>
    </source>
</evidence>
<dbReference type="NCBIfam" id="TIGR00826">
    <property type="entry name" value="EIIB_glc"/>
    <property type="match status" value="1"/>
</dbReference>
<feature type="transmembrane region" description="Helical" evidence="12">
    <location>
        <begin position="381"/>
        <end position="402"/>
    </location>
</feature>
<keyword evidence="9 12" id="KW-1133">Transmembrane helix</keyword>
<feature type="transmembrane region" description="Helical" evidence="12">
    <location>
        <begin position="122"/>
        <end position="147"/>
    </location>
</feature>
<evidence type="ECO:0000256" key="6">
    <source>
        <dbReference type="ARBA" id="ARBA00022683"/>
    </source>
</evidence>
<evidence type="ECO:0000256" key="7">
    <source>
        <dbReference type="ARBA" id="ARBA00022692"/>
    </source>
</evidence>
<feature type="transmembrane region" description="Helical" evidence="12">
    <location>
        <begin position="12"/>
        <end position="36"/>
    </location>
</feature>
<reference evidence="15" key="1">
    <citation type="submission" date="2016-04" db="EMBL/GenBank/DDBJ databases">
        <authorList>
            <person name="Evans L.H."/>
            <person name="Alamgir A."/>
            <person name="Owens N."/>
            <person name="Weber N.D."/>
            <person name="Virtaneva K."/>
            <person name="Barbian K."/>
            <person name="Babar A."/>
            <person name="Rosenke K."/>
        </authorList>
    </citation>
    <scope>NUCLEOTIDE SEQUENCE</scope>
    <source>
        <strain evidence="15">86</strain>
    </source>
</reference>
<dbReference type="Pfam" id="PF00367">
    <property type="entry name" value="PTS_EIIB"/>
    <property type="match status" value="1"/>
</dbReference>
<keyword evidence="10 12" id="KW-0472">Membrane</keyword>
<feature type="transmembrane region" description="Helical" evidence="12">
    <location>
        <begin position="194"/>
        <end position="215"/>
    </location>
</feature>
<dbReference type="GO" id="GO:0005886">
    <property type="term" value="C:plasma membrane"/>
    <property type="evidence" value="ECO:0007669"/>
    <property type="project" value="UniProtKB-SubCell"/>
</dbReference>
<feature type="domain" description="PTS EIIC type-1" evidence="14">
    <location>
        <begin position="3"/>
        <end position="414"/>
    </location>
</feature>
<evidence type="ECO:0000256" key="12">
    <source>
        <dbReference type="SAM" id="Phobius"/>
    </source>
</evidence>
<organism evidence="15">
    <name type="scientific">uncultured Eubacteriales bacterium</name>
    <dbReference type="NCBI Taxonomy" id="172733"/>
    <lineage>
        <taxon>Bacteria</taxon>
        <taxon>Bacillati</taxon>
        <taxon>Bacillota</taxon>
        <taxon>Clostridia</taxon>
        <taxon>Eubacteriales</taxon>
        <taxon>environmental samples</taxon>
    </lineage>
</organism>
<dbReference type="InterPro" id="IPR001996">
    <property type="entry name" value="PTS_IIB_1"/>
</dbReference>
<evidence type="ECO:0000256" key="9">
    <source>
        <dbReference type="ARBA" id="ARBA00022989"/>
    </source>
</evidence>
<dbReference type="CDD" id="cd00212">
    <property type="entry name" value="PTS_IIB_glc"/>
    <property type="match status" value="1"/>
</dbReference>
<evidence type="ECO:0000256" key="11">
    <source>
        <dbReference type="PROSITE-ProRule" id="PRU00421"/>
    </source>
</evidence>
<dbReference type="InterPro" id="IPR003352">
    <property type="entry name" value="PTS_EIIC"/>
</dbReference>
<feature type="transmembrane region" description="Helical" evidence="12">
    <location>
        <begin position="274"/>
        <end position="292"/>
    </location>
</feature>
<feature type="transmembrane region" description="Helical" evidence="12">
    <location>
        <begin position="304"/>
        <end position="320"/>
    </location>
</feature>
<evidence type="ECO:0000256" key="2">
    <source>
        <dbReference type="ARBA" id="ARBA00022448"/>
    </source>
</evidence>
<dbReference type="PANTHER" id="PTHR30009">
    <property type="entry name" value="CYTOCHROME C-TYPE SYNTHESIS PROTEIN AND PTS TRANSMEMBRANE COMPONENT"/>
    <property type="match status" value="1"/>
</dbReference>
<accession>A0A212KGL3</accession>
<dbReference type="GO" id="GO:0009401">
    <property type="term" value="P:phosphoenolpyruvate-dependent sugar phosphotransferase system"/>
    <property type="evidence" value="ECO:0007669"/>
    <property type="project" value="UniProtKB-KW"/>
</dbReference>
<dbReference type="PROSITE" id="PS01035">
    <property type="entry name" value="PTS_EIIB_TYPE_1_CYS"/>
    <property type="match status" value="1"/>
</dbReference>
<dbReference type="GO" id="GO:0016301">
    <property type="term" value="F:kinase activity"/>
    <property type="evidence" value="ECO:0007669"/>
    <property type="project" value="UniProtKB-KW"/>
</dbReference>
<gene>
    <name evidence="15" type="primary">glvC</name>
    <name evidence="15" type="ORF">KL86CLO1_13052</name>
</gene>
<evidence type="ECO:0000256" key="10">
    <source>
        <dbReference type="ARBA" id="ARBA00023136"/>
    </source>
</evidence>
<keyword evidence="4" id="KW-0762">Sugar transport</keyword>
<dbReference type="PROSITE" id="PS51098">
    <property type="entry name" value="PTS_EIIB_TYPE_1"/>
    <property type="match status" value="1"/>
</dbReference>
<dbReference type="EMBL" id="FLUN01000001">
    <property type="protein sequence ID" value="SBW10781.1"/>
    <property type="molecule type" value="Genomic_DNA"/>
</dbReference>
<dbReference type="PROSITE" id="PS51103">
    <property type="entry name" value="PTS_EIIC_TYPE_1"/>
    <property type="match status" value="1"/>
</dbReference>